<proteinExistence type="predicted"/>
<protein>
    <submittedName>
        <fullName evidence="1">Uncharacterized protein</fullName>
    </submittedName>
</protein>
<comment type="caution">
    <text evidence="1">The sequence shown here is derived from an EMBL/GenBank/DDBJ whole genome shotgun (WGS) entry which is preliminary data.</text>
</comment>
<accession>A0AAV8VFX1</accession>
<evidence type="ECO:0000313" key="1">
    <source>
        <dbReference type="EMBL" id="KAJ8913276.1"/>
    </source>
</evidence>
<keyword evidence="2" id="KW-1185">Reference proteome</keyword>
<dbReference type="AlphaFoldDB" id="A0AAV8VFX1"/>
<name>A0AAV8VFX1_9CUCU</name>
<reference evidence="1 2" key="1">
    <citation type="journal article" date="2023" name="Insect Mol. Biol.">
        <title>Genome sequencing provides insights into the evolution of gene families encoding plant cell wall-degrading enzymes in longhorned beetles.</title>
        <authorList>
            <person name="Shin N.R."/>
            <person name="Okamura Y."/>
            <person name="Kirsch R."/>
            <person name="Pauchet Y."/>
        </authorList>
    </citation>
    <scope>NUCLEOTIDE SEQUENCE [LARGE SCALE GENOMIC DNA]</scope>
    <source>
        <strain evidence="1">EAD_L_NR</strain>
    </source>
</reference>
<gene>
    <name evidence="1" type="ORF">NQ315_012894</name>
</gene>
<evidence type="ECO:0000313" key="2">
    <source>
        <dbReference type="Proteomes" id="UP001159042"/>
    </source>
</evidence>
<sequence>MRIGSGVVIRRLKVLVKIVSWRISTVIYPGIKVHHLWSKYSMLRSTINLREGIDISKFPSVILFRKRKGEGYKSKKSLILTREHIVTESLLPLRFHLCKCPGIGATGIILDCSI</sequence>
<dbReference type="Proteomes" id="UP001159042">
    <property type="component" value="Unassembled WGS sequence"/>
</dbReference>
<dbReference type="EMBL" id="JANEYG010000098">
    <property type="protein sequence ID" value="KAJ8913276.1"/>
    <property type="molecule type" value="Genomic_DNA"/>
</dbReference>
<organism evidence="1 2">
    <name type="scientific">Exocentrus adspersus</name>
    <dbReference type="NCBI Taxonomy" id="1586481"/>
    <lineage>
        <taxon>Eukaryota</taxon>
        <taxon>Metazoa</taxon>
        <taxon>Ecdysozoa</taxon>
        <taxon>Arthropoda</taxon>
        <taxon>Hexapoda</taxon>
        <taxon>Insecta</taxon>
        <taxon>Pterygota</taxon>
        <taxon>Neoptera</taxon>
        <taxon>Endopterygota</taxon>
        <taxon>Coleoptera</taxon>
        <taxon>Polyphaga</taxon>
        <taxon>Cucujiformia</taxon>
        <taxon>Chrysomeloidea</taxon>
        <taxon>Cerambycidae</taxon>
        <taxon>Lamiinae</taxon>
        <taxon>Acanthocinini</taxon>
        <taxon>Exocentrus</taxon>
    </lineage>
</organism>